<keyword evidence="2" id="KW-1185">Reference proteome</keyword>
<reference evidence="1 2" key="1">
    <citation type="submission" date="2023-10" db="EMBL/GenBank/DDBJ databases">
        <title>Noviherbaspirillum sp. CPCC 100848 genome assembly.</title>
        <authorList>
            <person name="Li X.Y."/>
            <person name="Fang X.M."/>
        </authorList>
    </citation>
    <scope>NUCLEOTIDE SEQUENCE [LARGE SCALE GENOMIC DNA]</scope>
    <source>
        <strain evidence="1 2">CPCC 100848</strain>
    </source>
</reference>
<sequence>MLQSNDLIVGSNGQTTVWRFGRGAELEYLGIHLGNSHLFAKTRTENLQITLECEDTPVVLAMAIADEAAPSSVFIDMRKKQRFAEVVKTSQFGLDENVWIELVTPPKELEIKQAVLSNHLSVLEF</sequence>
<comment type="caution">
    <text evidence="1">The sequence shown here is derived from an EMBL/GenBank/DDBJ whole genome shotgun (WGS) entry which is preliminary data.</text>
</comment>
<evidence type="ECO:0000313" key="1">
    <source>
        <dbReference type="EMBL" id="MEC4720383.1"/>
    </source>
</evidence>
<protein>
    <submittedName>
        <fullName evidence="1">Uncharacterized protein</fullName>
    </submittedName>
</protein>
<dbReference type="RefSeq" id="WP_326507100.1">
    <property type="nucleotide sequence ID" value="NZ_JAWIIV010000011.1"/>
</dbReference>
<evidence type="ECO:0000313" key="2">
    <source>
        <dbReference type="Proteomes" id="UP001352263"/>
    </source>
</evidence>
<proteinExistence type="predicted"/>
<gene>
    <name evidence="1" type="ORF">RY831_14570</name>
</gene>
<dbReference type="Proteomes" id="UP001352263">
    <property type="component" value="Unassembled WGS sequence"/>
</dbReference>
<organism evidence="1 2">
    <name type="scientific">Noviherbaspirillum album</name>
    <dbReference type="NCBI Taxonomy" id="3080276"/>
    <lineage>
        <taxon>Bacteria</taxon>
        <taxon>Pseudomonadati</taxon>
        <taxon>Pseudomonadota</taxon>
        <taxon>Betaproteobacteria</taxon>
        <taxon>Burkholderiales</taxon>
        <taxon>Oxalobacteraceae</taxon>
        <taxon>Noviherbaspirillum</taxon>
    </lineage>
</organism>
<name>A0ABU6J9P8_9BURK</name>
<dbReference type="EMBL" id="JAWIIV010000011">
    <property type="protein sequence ID" value="MEC4720383.1"/>
    <property type="molecule type" value="Genomic_DNA"/>
</dbReference>
<accession>A0ABU6J9P8</accession>